<reference evidence="4" key="1">
    <citation type="submission" date="2011-05" db="EMBL/GenBank/DDBJ databases">
        <title>Insights into the evolution of the great apes provided by the gorilla genome.</title>
        <authorList>
            <person name="Scally A."/>
        </authorList>
    </citation>
    <scope>NUCLEOTIDE SEQUENCE [LARGE SCALE GENOMIC DNA]</scope>
</reference>
<dbReference type="Ensembl" id="ENSGGOT00000064178.1">
    <property type="protein sequence ID" value="ENSGGOP00000031298.1"/>
    <property type="gene ID" value="ENSGGOG00000012731.3"/>
</dbReference>
<dbReference type="Gene3D" id="3.40.1440.10">
    <property type="entry name" value="GIY-YIG endonuclease"/>
    <property type="match status" value="1"/>
</dbReference>
<keyword evidence="4" id="KW-1185">Reference proteome</keyword>
<feature type="domain" description="GIY-YIG" evidence="2">
    <location>
        <begin position="91"/>
        <end position="174"/>
    </location>
</feature>
<protein>
    <recommendedName>
        <fullName evidence="2">GIY-YIG domain-containing protein</fullName>
    </recommendedName>
</protein>
<dbReference type="InterPro" id="IPR050381">
    <property type="entry name" value="SLX1_endonuclease"/>
</dbReference>
<gene>
    <name evidence="3" type="primary">SLX1A</name>
</gene>
<evidence type="ECO:0000259" key="2">
    <source>
        <dbReference type="PROSITE" id="PS50164"/>
    </source>
</evidence>
<dbReference type="InterPro" id="IPR035901">
    <property type="entry name" value="GIY-YIG_endonuc_sf"/>
</dbReference>
<proteinExistence type="predicted"/>
<feature type="region of interest" description="Disordered" evidence="1">
    <location>
        <begin position="37"/>
        <end position="68"/>
    </location>
</feature>
<dbReference type="InterPro" id="IPR000305">
    <property type="entry name" value="GIY-YIG_endonuc"/>
</dbReference>
<dbReference type="Pfam" id="PF21202">
    <property type="entry name" value="SLX1_C"/>
    <property type="match status" value="1"/>
</dbReference>
<evidence type="ECO:0000256" key="1">
    <source>
        <dbReference type="SAM" id="MobiDB-lite"/>
    </source>
</evidence>
<sequence>MVRARRLDSSLASAVGLLHPPPDRRGARTRATAAFRLPPGSPRELVPKQAPCSPSDPALPWTLGHGNQPPAVVPEPQSPMGPAGVAARPGRFFGVYLLYCLNPRYRGRVYVGFTVNTARRVQQHNGGRKKGGAWRTSGRGPWEMVLVVHGFPSSVAALRDEEGPLCCPHPGCPLRAHVICLAEEFLREEPGQLLPLEGQCPCCEKSLLWGDLIWLCQMDTEKEVEDSELEEAHWTDLLET</sequence>
<reference evidence="3 4" key="2">
    <citation type="journal article" date="2012" name="Nature">
        <title>Insights into hominid evolution from the gorilla genome sequence.</title>
        <authorList>
            <person name="Scally A."/>
            <person name="Dutheil J.Y."/>
            <person name="Hillier L.W."/>
            <person name="Jordan G.E."/>
            <person name="Goodhead I."/>
            <person name="Herrero J."/>
            <person name="Hobolth A."/>
            <person name="Lappalainen T."/>
            <person name="Mailund T."/>
            <person name="Marques-Bonet T."/>
            <person name="McCarthy S."/>
            <person name="Montgomery S.H."/>
            <person name="Schwalie P.C."/>
            <person name="Tang Y.A."/>
            <person name="Ward M.C."/>
            <person name="Xue Y."/>
            <person name="Yngvadottir B."/>
            <person name="Alkan C."/>
            <person name="Andersen L.N."/>
            <person name="Ayub Q."/>
            <person name="Ball E.V."/>
            <person name="Beal K."/>
            <person name="Bradley B.J."/>
            <person name="Chen Y."/>
            <person name="Clee C.M."/>
            <person name="Fitzgerald S."/>
            <person name="Graves T.A."/>
            <person name="Gu Y."/>
            <person name="Heath P."/>
            <person name="Heger A."/>
            <person name="Karakoc E."/>
            <person name="Kolb-Kokocinski A."/>
            <person name="Laird G.K."/>
            <person name="Lunter G."/>
            <person name="Meader S."/>
            <person name="Mort M."/>
            <person name="Mullikin J.C."/>
            <person name="Munch K."/>
            <person name="O'Connor T.D."/>
            <person name="Phillips A.D."/>
            <person name="Prado-Martinez J."/>
            <person name="Rogers A.S."/>
            <person name="Sajjadian S."/>
            <person name="Schmidt D."/>
            <person name="Shaw K."/>
            <person name="Simpson J.T."/>
            <person name="Stenson P.D."/>
            <person name="Turner D.J."/>
            <person name="Vigilant L."/>
            <person name="Vilella A.J."/>
            <person name="Whitener W."/>
            <person name="Zhu B."/>
            <person name="Cooper D.N."/>
            <person name="de Jong P."/>
            <person name="Dermitzakis E.T."/>
            <person name="Eichler E.E."/>
            <person name="Flicek P."/>
            <person name="Goldman N."/>
            <person name="Mundy N.I."/>
            <person name="Ning Z."/>
            <person name="Odom D.T."/>
            <person name="Ponting C.P."/>
            <person name="Quail M.A."/>
            <person name="Ryder O.A."/>
            <person name="Searle S.M."/>
            <person name="Warren W.C."/>
            <person name="Wilson R.K."/>
            <person name="Schierup M.H."/>
            <person name="Rogers J."/>
            <person name="Tyler-Smith C."/>
            <person name="Durbin R."/>
        </authorList>
    </citation>
    <scope>NUCLEOTIDE SEQUENCE [LARGE SCALE GENOMIC DNA]</scope>
</reference>
<dbReference type="FunFam" id="3.30.40.10:FF:000392">
    <property type="entry name" value="Structure-specific endonuclease subunit SLX1"/>
    <property type="match status" value="1"/>
</dbReference>
<dbReference type="RefSeq" id="XP_004057538.2">
    <property type="nucleotide sequence ID" value="XM_004057490.4"/>
</dbReference>
<name>A0A2I2Y8S6_GORGO</name>
<dbReference type="EMBL" id="CABD030100182">
    <property type="status" value="NOT_ANNOTATED_CDS"/>
    <property type="molecule type" value="Genomic_DNA"/>
</dbReference>
<evidence type="ECO:0000313" key="4">
    <source>
        <dbReference type="Proteomes" id="UP000001519"/>
    </source>
</evidence>
<dbReference type="Bgee" id="ENSGGOG00000012731">
    <property type="expression patterns" value="Expressed in liver and 6 other cell types or tissues"/>
</dbReference>
<dbReference type="GeneTree" id="ENSGT00390000013368"/>
<dbReference type="CDD" id="cd10455">
    <property type="entry name" value="GIY-YIG_SLX1"/>
    <property type="match status" value="1"/>
</dbReference>
<dbReference type="GeneID" id="101132648"/>
<evidence type="ECO:0000313" key="3">
    <source>
        <dbReference type="Ensembl" id="ENSGGOP00000031298.1"/>
    </source>
</evidence>
<organism evidence="3 4">
    <name type="scientific">Gorilla gorilla gorilla</name>
    <name type="common">Western lowland gorilla</name>
    <dbReference type="NCBI Taxonomy" id="9595"/>
    <lineage>
        <taxon>Eukaryota</taxon>
        <taxon>Metazoa</taxon>
        <taxon>Chordata</taxon>
        <taxon>Craniata</taxon>
        <taxon>Vertebrata</taxon>
        <taxon>Euteleostomi</taxon>
        <taxon>Mammalia</taxon>
        <taxon>Eutheria</taxon>
        <taxon>Euarchontoglires</taxon>
        <taxon>Primates</taxon>
        <taxon>Haplorrhini</taxon>
        <taxon>Catarrhini</taxon>
        <taxon>Hominidae</taxon>
        <taxon>Gorilla</taxon>
    </lineage>
</organism>
<dbReference type="AlphaFoldDB" id="A0A2I2Y8S6"/>
<dbReference type="Proteomes" id="UP000001519">
    <property type="component" value="Chromosome 16"/>
</dbReference>
<accession>A0A2I2Y8S6</accession>
<dbReference type="InterPro" id="IPR048749">
    <property type="entry name" value="SLX1_C"/>
</dbReference>
<dbReference type="PROSITE" id="PS50164">
    <property type="entry name" value="GIY_YIG"/>
    <property type="match status" value="1"/>
</dbReference>
<dbReference type="PANTHER" id="PTHR20208:SF10">
    <property type="entry name" value="STRUCTURE-SPECIFIC ENDONUCLEASE SUBUNIT SLX1"/>
    <property type="match status" value="1"/>
</dbReference>
<reference evidence="3" key="4">
    <citation type="submission" date="2025-09" db="UniProtKB">
        <authorList>
            <consortium name="Ensembl"/>
        </authorList>
    </citation>
    <scope>IDENTIFICATION</scope>
</reference>
<reference evidence="3" key="3">
    <citation type="submission" date="2025-08" db="UniProtKB">
        <authorList>
            <consortium name="Ensembl"/>
        </authorList>
    </citation>
    <scope>IDENTIFICATION</scope>
</reference>
<dbReference type="CTD" id="548593"/>
<dbReference type="PANTHER" id="PTHR20208">
    <property type="entry name" value="STRUCTURE-SPECIFIC ENDONUCLEASE SUBUNIT SLX1"/>
    <property type="match status" value="1"/>
</dbReference>